<name>A0ACB7IZ85_PLECO</name>
<keyword evidence="2" id="KW-1185">Reference proteome</keyword>
<comment type="caution">
    <text evidence="1">The sequence shown here is derived from an EMBL/GenBank/DDBJ whole genome shotgun (WGS) entry which is preliminary data.</text>
</comment>
<accession>A0ACB7IZ85</accession>
<sequence>MVIVPQEILREILAMVDDTPTLANCLLVSKDFQFQDEARRVLYESVALVATGQRLKRFRHAIDVNPLNAQLIKRIAFSHAWTWSQHPYHDMNNILSKLPNLRTLEIRRSDWKWEDFVDFLGPCTPCPWKLRTLIWLGRGSPIPLIAAHQGTLEHLQLSYEDRYTLEDLRAQLQELKMPNLRSLRLPHPTVKPKALGMRAEEWRAV</sequence>
<evidence type="ECO:0000313" key="2">
    <source>
        <dbReference type="Proteomes" id="UP000824881"/>
    </source>
</evidence>
<dbReference type="EMBL" id="WQMT02000004">
    <property type="protein sequence ID" value="KAG9223574.1"/>
    <property type="molecule type" value="Genomic_DNA"/>
</dbReference>
<organism evidence="1 2">
    <name type="scientific">Pleurotus cornucopiae</name>
    <name type="common">Cornucopia mushroom</name>
    <dbReference type="NCBI Taxonomy" id="5321"/>
    <lineage>
        <taxon>Eukaryota</taxon>
        <taxon>Fungi</taxon>
        <taxon>Dikarya</taxon>
        <taxon>Basidiomycota</taxon>
        <taxon>Agaricomycotina</taxon>
        <taxon>Agaricomycetes</taxon>
        <taxon>Agaricomycetidae</taxon>
        <taxon>Agaricales</taxon>
        <taxon>Pleurotineae</taxon>
        <taxon>Pleurotaceae</taxon>
        <taxon>Pleurotus</taxon>
    </lineage>
</organism>
<gene>
    <name evidence="1" type="ORF">CCMSSC00406_0009690</name>
</gene>
<proteinExistence type="predicted"/>
<protein>
    <submittedName>
        <fullName evidence="1">Uncharacterized protein</fullName>
    </submittedName>
</protein>
<reference evidence="1 2" key="1">
    <citation type="journal article" date="2021" name="Appl. Environ. Microbiol.">
        <title>Genetic linkage and physical mapping for an oyster mushroom Pleurotus cornucopiae and QTL analysis for the trait cap color.</title>
        <authorList>
            <person name="Zhang Y."/>
            <person name="Gao W."/>
            <person name="Sonnenberg A."/>
            <person name="Chen Q."/>
            <person name="Zhang J."/>
            <person name="Huang C."/>
        </authorList>
    </citation>
    <scope>NUCLEOTIDE SEQUENCE [LARGE SCALE GENOMIC DNA]</scope>
    <source>
        <strain evidence="1">CCMSSC00406</strain>
    </source>
</reference>
<dbReference type="Proteomes" id="UP000824881">
    <property type="component" value="Unassembled WGS sequence"/>
</dbReference>
<evidence type="ECO:0000313" key="1">
    <source>
        <dbReference type="EMBL" id="KAG9223574.1"/>
    </source>
</evidence>